<evidence type="ECO:0000313" key="1">
    <source>
        <dbReference type="EMBL" id="APW36915.1"/>
    </source>
</evidence>
<dbReference type="Proteomes" id="UP000186609">
    <property type="component" value="Chromosome"/>
</dbReference>
<dbReference type="SUPFAM" id="SSF53254">
    <property type="entry name" value="Phosphoglycerate mutase-like"/>
    <property type="match status" value="1"/>
</dbReference>
<reference evidence="1 2" key="1">
    <citation type="submission" date="2017-01" db="EMBL/GenBank/DDBJ databases">
        <authorList>
            <person name="Mah S.A."/>
            <person name="Swanson W.J."/>
            <person name="Moy G.W."/>
            <person name="Vacquier V.D."/>
        </authorList>
    </citation>
    <scope>NUCLEOTIDE SEQUENCE [LARGE SCALE GENOMIC DNA]</scope>
    <source>
        <strain evidence="1 2">DCY110</strain>
    </source>
</reference>
<dbReference type="AlphaFoldDB" id="A0A1P8JT64"/>
<accession>A0A1P8JT64</accession>
<dbReference type="Gene3D" id="3.40.50.1240">
    <property type="entry name" value="Phosphoglycerate mutase-like"/>
    <property type="match status" value="1"/>
</dbReference>
<organism evidence="1 2">
    <name type="scientific">Rhodoferax koreensis</name>
    <dbReference type="NCBI Taxonomy" id="1842727"/>
    <lineage>
        <taxon>Bacteria</taxon>
        <taxon>Pseudomonadati</taxon>
        <taxon>Pseudomonadota</taxon>
        <taxon>Betaproteobacteria</taxon>
        <taxon>Burkholderiales</taxon>
        <taxon>Comamonadaceae</taxon>
        <taxon>Rhodoferax</taxon>
    </lineage>
</organism>
<sequence length="192" mass="20868">MQARRDVMNALDRRGAMWLLAASAWPATSRAEDAAALLRAGGCVLMLRHASTTPGVGDPPEFQLGNCRTQRNLSADGQAEARRIGAWFSRHQLTPRAVLTSAWCRCIDTAELAFGRHTPWAALNSSFGDRYPATDATPSLRQALRAVPKGQCEVWVTHQVNITAITGEVPAQAEGFVLDAGAKLLVRTRFET</sequence>
<protein>
    <recommendedName>
        <fullName evidence="3">Histidine phosphatase family protein</fullName>
    </recommendedName>
</protein>
<dbReference type="KEGG" id="rhy:RD110_06680"/>
<proteinExistence type="predicted"/>
<keyword evidence="2" id="KW-1185">Reference proteome</keyword>
<evidence type="ECO:0008006" key="3">
    <source>
        <dbReference type="Google" id="ProtNLM"/>
    </source>
</evidence>
<dbReference type="EMBL" id="CP019236">
    <property type="protein sequence ID" value="APW36915.1"/>
    <property type="molecule type" value="Genomic_DNA"/>
</dbReference>
<gene>
    <name evidence="1" type="ORF">RD110_06680</name>
</gene>
<dbReference type="CDD" id="cd07040">
    <property type="entry name" value="HP"/>
    <property type="match status" value="1"/>
</dbReference>
<dbReference type="STRING" id="1842727.RD110_06680"/>
<dbReference type="InterPro" id="IPR029033">
    <property type="entry name" value="His_PPase_superfam"/>
</dbReference>
<evidence type="ECO:0000313" key="2">
    <source>
        <dbReference type="Proteomes" id="UP000186609"/>
    </source>
</evidence>
<name>A0A1P8JT64_9BURK</name>